<dbReference type="OrthoDB" id="5349336at2"/>
<keyword evidence="2" id="KW-1133">Transmembrane helix</keyword>
<feature type="transmembrane region" description="Helical" evidence="2">
    <location>
        <begin position="263"/>
        <end position="289"/>
    </location>
</feature>
<reference evidence="3 4" key="1">
    <citation type="submission" date="2017-01" db="EMBL/GenBank/DDBJ databases">
        <title>Genome sequencing of Arcobacter sp. LPB0137.</title>
        <authorList>
            <person name="Lee G.-W."/>
            <person name="Yi H."/>
        </authorList>
    </citation>
    <scope>NUCLEOTIDE SEQUENCE [LARGE SCALE GENOMIC DNA]</scope>
    <source>
        <strain evidence="3 4">LPB0137</strain>
    </source>
</reference>
<evidence type="ECO:0000256" key="2">
    <source>
        <dbReference type="SAM" id="Phobius"/>
    </source>
</evidence>
<sequence length="404" mass="47809">MKNSLKNFYKNNFTYSGKEKLSKLTILFIILLNIFVFITIGLGIDFQIKVLNNPNTSFSSQCRNILNSKSLNDYNNYIFMSGTYNSKYQSIKNLEIDERCTTIIDTKLDAVKKEHNIKVLRQNERILNNKQNKINNELSYLRENYNTVLFEKMSAQKSDKSIIKDDISSENIKEKYNSYLEENEKLKKEKQNIRKEFTDSKSVKELNAFVNINKKQILDDYKTQSKSYALKKELITLIFLLPLFLLSFYIMKRYLKNEKYTLYVMFKNIVVVILIPIVISVLTLIYMLLPKVFLEKVLKFFYEIEVPFVVYYFAIAFFVFVFGYLIVKIQKRFRENQKKLEENSISNTESYNKSICFKCSNKVDYLNMSFCPCCKNELKVKCPNCNKETIKNLKHCYNCGNDLK</sequence>
<name>A0A1P8KKR5_9BACT</name>
<keyword evidence="1" id="KW-0175">Coiled coil</keyword>
<organism evidence="3 4">
    <name type="scientific">Poseidonibacter parvus</name>
    <dbReference type="NCBI Taxonomy" id="1850254"/>
    <lineage>
        <taxon>Bacteria</taxon>
        <taxon>Pseudomonadati</taxon>
        <taxon>Campylobacterota</taxon>
        <taxon>Epsilonproteobacteria</taxon>
        <taxon>Campylobacterales</taxon>
        <taxon>Arcobacteraceae</taxon>
        <taxon>Poseidonibacter</taxon>
    </lineage>
</organism>
<keyword evidence="2" id="KW-0812">Transmembrane</keyword>
<proteinExistence type="predicted"/>
<evidence type="ECO:0000256" key="1">
    <source>
        <dbReference type="SAM" id="Coils"/>
    </source>
</evidence>
<evidence type="ECO:0000313" key="4">
    <source>
        <dbReference type="Proteomes" id="UP000186074"/>
    </source>
</evidence>
<dbReference type="STRING" id="1850254.LPB137_04505"/>
<dbReference type="EMBL" id="CP019070">
    <property type="protein sequence ID" value="APW65153.1"/>
    <property type="molecule type" value="Genomic_DNA"/>
</dbReference>
<keyword evidence="2" id="KW-0472">Membrane</keyword>
<evidence type="ECO:0000313" key="3">
    <source>
        <dbReference type="EMBL" id="APW65153.1"/>
    </source>
</evidence>
<gene>
    <name evidence="3" type="ORF">LPB137_04505</name>
</gene>
<keyword evidence="4" id="KW-1185">Reference proteome</keyword>
<feature type="transmembrane region" description="Helical" evidence="2">
    <location>
        <begin position="21"/>
        <end position="44"/>
    </location>
</feature>
<feature type="transmembrane region" description="Helical" evidence="2">
    <location>
        <begin position="309"/>
        <end position="327"/>
    </location>
</feature>
<dbReference type="AlphaFoldDB" id="A0A1P8KKR5"/>
<dbReference type="KEGG" id="alp:LPB137_04505"/>
<dbReference type="RefSeq" id="WP_076084941.1">
    <property type="nucleotide sequence ID" value="NZ_CP019070.1"/>
</dbReference>
<dbReference type="Proteomes" id="UP000186074">
    <property type="component" value="Chromosome"/>
</dbReference>
<protein>
    <submittedName>
        <fullName evidence="3">ABC transporter permease</fullName>
    </submittedName>
</protein>
<accession>A0A1P8KKR5</accession>
<feature type="coiled-coil region" evidence="1">
    <location>
        <begin position="169"/>
        <end position="196"/>
    </location>
</feature>
<feature type="transmembrane region" description="Helical" evidence="2">
    <location>
        <begin position="234"/>
        <end position="251"/>
    </location>
</feature>